<reference evidence="3 4" key="1">
    <citation type="submission" date="2024-09" db="EMBL/GenBank/DDBJ databases">
        <title>Chromosome-scale assembly of Riccia sorocarpa.</title>
        <authorList>
            <person name="Paukszto L."/>
        </authorList>
    </citation>
    <scope>NUCLEOTIDE SEQUENCE [LARGE SCALE GENOMIC DNA]</scope>
    <source>
        <strain evidence="3">LP-2024</strain>
        <tissue evidence="3">Aerial parts of the thallus</tissue>
    </source>
</reference>
<dbReference type="CDD" id="cd09272">
    <property type="entry name" value="RNase_HI_RT_Ty1"/>
    <property type="match status" value="1"/>
</dbReference>
<accession>A0ABD3I6A9</accession>
<dbReference type="AlphaFoldDB" id="A0ABD3I6A9"/>
<dbReference type="InterPro" id="IPR012337">
    <property type="entry name" value="RNaseH-like_sf"/>
</dbReference>
<evidence type="ECO:0000313" key="4">
    <source>
        <dbReference type="Proteomes" id="UP001633002"/>
    </source>
</evidence>
<dbReference type="SUPFAM" id="SSF53098">
    <property type="entry name" value="Ribonuclease H-like"/>
    <property type="match status" value="1"/>
</dbReference>
<dbReference type="PANTHER" id="PTHR11439">
    <property type="entry name" value="GAG-POL-RELATED RETROTRANSPOSON"/>
    <property type="match status" value="1"/>
</dbReference>
<evidence type="ECO:0000259" key="2">
    <source>
        <dbReference type="Pfam" id="PF25597"/>
    </source>
</evidence>
<feature type="compositionally biased region" description="Polar residues" evidence="1">
    <location>
        <begin position="206"/>
        <end position="215"/>
    </location>
</feature>
<evidence type="ECO:0000313" key="3">
    <source>
        <dbReference type="EMBL" id="KAL3699066.1"/>
    </source>
</evidence>
<feature type="region of interest" description="Disordered" evidence="1">
    <location>
        <begin position="158"/>
        <end position="227"/>
    </location>
</feature>
<keyword evidence="4" id="KW-1185">Reference proteome</keyword>
<dbReference type="PANTHER" id="PTHR11439:SF483">
    <property type="entry name" value="PEPTIDE SYNTHASE GLIP-LIKE, PUTATIVE (AFU_ORTHOLOGUE AFUA_3G12920)-RELATED"/>
    <property type="match status" value="1"/>
</dbReference>
<gene>
    <name evidence="3" type="ORF">R1sor_017088</name>
</gene>
<evidence type="ECO:0000256" key="1">
    <source>
        <dbReference type="SAM" id="MobiDB-lite"/>
    </source>
</evidence>
<dbReference type="Pfam" id="PF25597">
    <property type="entry name" value="SH3_retrovirus"/>
    <property type="match status" value="1"/>
</dbReference>
<name>A0ABD3I6A9_9MARC</name>
<feature type="compositionally biased region" description="Low complexity" evidence="1">
    <location>
        <begin position="158"/>
        <end position="168"/>
    </location>
</feature>
<sequence>MLATAQLGDEFWAEAAQTAVYILNRTATRTLQGKTPLEAWNGEKPNVAYFRTWGCDAYALIPKKFRSKLEPKSEKCKFMGYCHGPRTYKLWDPAKRKMKETREVIFHEVLPSIVSAATHVLESTEKNDDVDPTTKQAESTTIDYAAEADDVSDANTQAVQDSVSADVSSRLEETTTDEEQILDQGENPPPLDLEVEPTTSRKKGTQDSGSEMLTTKRNRRPSERLGEWDYGNKQSRAWIAKAIKVASRHPLEPKNFKEAVNKSTWKLAMDEEFESLLQMALGIRTVVRVAAVEDMELIQFDVQTAFINSGLEEEIYMMQSEGYAQRGREHLTRYIETLVERFGPKDAYPMSTPADPNTKLQASDNSDDMELVLYQEAVGSIMFAFLGSRPDIAYALSIVAKYCSNPCRAHWEAVKRILRYLKGTSDYRLCFRPDGKTNIIHGFCDADYAADLDTRRSRSGYIFILNGSPIAWLSQQQGCVATSTT</sequence>
<dbReference type="EMBL" id="JBJQOH010000001">
    <property type="protein sequence ID" value="KAL3699066.1"/>
    <property type="molecule type" value="Genomic_DNA"/>
</dbReference>
<comment type="caution">
    <text evidence="3">The sequence shown here is derived from an EMBL/GenBank/DDBJ whole genome shotgun (WGS) entry which is preliminary data.</text>
</comment>
<dbReference type="Proteomes" id="UP001633002">
    <property type="component" value="Unassembled WGS sequence"/>
</dbReference>
<dbReference type="InterPro" id="IPR057670">
    <property type="entry name" value="SH3_retrovirus"/>
</dbReference>
<feature type="domain" description="Retroviral polymerase SH3-like" evidence="2">
    <location>
        <begin position="55"/>
        <end position="108"/>
    </location>
</feature>
<organism evidence="3 4">
    <name type="scientific">Riccia sorocarpa</name>
    <dbReference type="NCBI Taxonomy" id="122646"/>
    <lineage>
        <taxon>Eukaryota</taxon>
        <taxon>Viridiplantae</taxon>
        <taxon>Streptophyta</taxon>
        <taxon>Embryophyta</taxon>
        <taxon>Marchantiophyta</taxon>
        <taxon>Marchantiopsida</taxon>
        <taxon>Marchantiidae</taxon>
        <taxon>Marchantiales</taxon>
        <taxon>Ricciaceae</taxon>
        <taxon>Riccia</taxon>
    </lineage>
</organism>
<proteinExistence type="predicted"/>
<protein>
    <recommendedName>
        <fullName evidence="2">Retroviral polymerase SH3-like domain-containing protein</fullName>
    </recommendedName>
</protein>